<keyword evidence="3" id="KW-1185">Reference proteome</keyword>
<evidence type="ECO:0008006" key="4">
    <source>
        <dbReference type="Google" id="ProtNLM"/>
    </source>
</evidence>
<dbReference type="Proteomes" id="UP000023795">
    <property type="component" value="Unassembled WGS sequence"/>
</dbReference>
<evidence type="ECO:0000256" key="1">
    <source>
        <dbReference type="SAM" id="Phobius"/>
    </source>
</evidence>
<reference evidence="2 3" key="1">
    <citation type="journal article" date="2013" name="Genome Announc.">
        <title>Genome Sequence of Moraxella macacae 0408225, a Novel Bacterial Species Isolated from a Cynomolgus Macaque with Epistaxis.</title>
        <authorList>
            <person name="Ladner J.T."/>
            <person name="Whitehouse C.A."/>
            <person name="Koroleva G.I."/>
            <person name="Palacios G.F."/>
        </authorList>
    </citation>
    <scope>NUCLEOTIDE SEQUENCE [LARGE SCALE GENOMIC DNA]</scope>
    <source>
        <strain evidence="2 3">0408225</strain>
    </source>
</reference>
<evidence type="ECO:0000313" key="3">
    <source>
        <dbReference type="Proteomes" id="UP000023795"/>
    </source>
</evidence>
<evidence type="ECO:0000313" key="2">
    <source>
        <dbReference type="EMBL" id="ELA09185.1"/>
    </source>
</evidence>
<sequence>MEIIANLFKLTIILLFIINVFKIIIDFIYILFPKKQAKIKLLRIHEEKNQHESFFCLNIIYEYEFKGEIINGSKLNSFNNIYRKKRSDLESIINKRSYNGYIDVYVNPFFPKKSYAFPLRWNKIFPISSIIISTVVFLILYFTSNL</sequence>
<dbReference type="EMBL" id="ANIN01000001">
    <property type="protein sequence ID" value="ELA09185.1"/>
    <property type="molecule type" value="Genomic_DNA"/>
</dbReference>
<protein>
    <recommendedName>
        <fullName evidence="4">DUF3592 domain-containing protein</fullName>
    </recommendedName>
</protein>
<accession>L2F8G5</accession>
<organism evidence="2 3">
    <name type="scientific">Moraxella macacae 0408225</name>
    <dbReference type="NCBI Taxonomy" id="1230338"/>
    <lineage>
        <taxon>Bacteria</taxon>
        <taxon>Pseudomonadati</taxon>
        <taxon>Pseudomonadota</taxon>
        <taxon>Gammaproteobacteria</taxon>
        <taxon>Moraxellales</taxon>
        <taxon>Moraxellaceae</taxon>
        <taxon>Moraxella</taxon>
    </lineage>
</organism>
<keyword evidence="1" id="KW-0812">Transmembrane</keyword>
<dbReference type="AlphaFoldDB" id="L2F8G5"/>
<keyword evidence="1" id="KW-1133">Transmembrane helix</keyword>
<dbReference type="RefSeq" id="WP_009767005.1">
    <property type="nucleotide sequence ID" value="NZ_ANIN01000001.1"/>
</dbReference>
<feature type="transmembrane region" description="Helical" evidence="1">
    <location>
        <begin position="124"/>
        <end position="143"/>
    </location>
</feature>
<comment type="caution">
    <text evidence="2">The sequence shown here is derived from an EMBL/GenBank/DDBJ whole genome shotgun (WGS) entry which is preliminary data.</text>
</comment>
<name>L2F8G5_9GAMM</name>
<proteinExistence type="predicted"/>
<dbReference type="STRING" id="1230338.MOMA_02230"/>
<keyword evidence="1" id="KW-0472">Membrane</keyword>
<feature type="transmembrane region" description="Helical" evidence="1">
    <location>
        <begin position="12"/>
        <end position="32"/>
    </location>
</feature>
<gene>
    <name evidence="2" type="ORF">MOMA_02230</name>
</gene>